<reference evidence="2 3" key="1">
    <citation type="journal article" date="2020" name="BMC Genomics">
        <title>Intraspecific diversification of the crop wild relative Brassica cretica Lam. using demographic model selection.</title>
        <authorList>
            <person name="Kioukis A."/>
            <person name="Michalopoulou V.A."/>
            <person name="Briers L."/>
            <person name="Pirintsos S."/>
            <person name="Studholme D.J."/>
            <person name="Pavlidis P."/>
            <person name="Sarris P.F."/>
        </authorList>
    </citation>
    <scope>NUCLEOTIDE SEQUENCE [LARGE SCALE GENOMIC DNA]</scope>
    <source>
        <strain evidence="3">cv. PFS-1207/04</strain>
    </source>
</reference>
<sequence length="50" mass="5968">MMNRRVGDDEEKCERERERDRQGAMKKRLLTMRRAKGDKNEALDDKESQG</sequence>
<protein>
    <recommendedName>
        <fullName evidence="4">IBB domain-containing protein</fullName>
    </recommendedName>
</protein>
<gene>
    <name evidence="2" type="ORF">DY000_02014698</name>
</gene>
<dbReference type="Proteomes" id="UP000266723">
    <property type="component" value="Unassembled WGS sequence"/>
</dbReference>
<evidence type="ECO:0008006" key="4">
    <source>
        <dbReference type="Google" id="ProtNLM"/>
    </source>
</evidence>
<feature type="region of interest" description="Disordered" evidence="1">
    <location>
        <begin position="1"/>
        <end position="50"/>
    </location>
</feature>
<feature type="compositionally biased region" description="Basic and acidic residues" evidence="1">
    <location>
        <begin position="35"/>
        <end position="50"/>
    </location>
</feature>
<name>A0ABQ7D4K7_BRACR</name>
<evidence type="ECO:0000256" key="1">
    <source>
        <dbReference type="SAM" id="MobiDB-lite"/>
    </source>
</evidence>
<feature type="compositionally biased region" description="Basic and acidic residues" evidence="1">
    <location>
        <begin position="12"/>
        <end position="23"/>
    </location>
</feature>
<feature type="compositionally biased region" description="Basic residues" evidence="1">
    <location>
        <begin position="24"/>
        <end position="34"/>
    </location>
</feature>
<dbReference type="EMBL" id="QGKV02000759">
    <property type="protein sequence ID" value="KAF3567201.1"/>
    <property type="molecule type" value="Genomic_DNA"/>
</dbReference>
<proteinExistence type="predicted"/>
<evidence type="ECO:0000313" key="3">
    <source>
        <dbReference type="Proteomes" id="UP000266723"/>
    </source>
</evidence>
<accession>A0ABQ7D4K7</accession>
<organism evidence="2 3">
    <name type="scientific">Brassica cretica</name>
    <name type="common">Mustard</name>
    <dbReference type="NCBI Taxonomy" id="69181"/>
    <lineage>
        <taxon>Eukaryota</taxon>
        <taxon>Viridiplantae</taxon>
        <taxon>Streptophyta</taxon>
        <taxon>Embryophyta</taxon>
        <taxon>Tracheophyta</taxon>
        <taxon>Spermatophyta</taxon>
        <taxon>Magnoliopsida</taxon>
        <taxon>eudicotyledons</taxon>
        <taxon>Gunneridae</taxon>
        <taxon>Pentapetalae</taxon>
        <taxon>rosids</taxon>
        <taxon>malvids</taxon>
        <taxon>Brassicales</taxon>
        <taxon>Brassicaceae</taxon>
        <taxon>Brassiceae</taxon>
        <taxon>Brassica</taxon>
    </lineage>
</organism>
<evidence type="ECO:0000313" key="2">
    <source>
        <dbReference type="EMBL" id="KAF3567201.1"/>
    </source>
</evidence>
<comment type="caution">
    <text evidence="2">The sequence shown here is derived from an EMBL/GenBank/DDBJ whole genome shotgun (WGS) entry which is preliminary data.</text>
</comment>
<keyword evidence="3" id="KW-1185">Reference proteome</keyword>